<organism evidence="3 4">
    <name type="scientific">Parascaris equorum</name>
    <name type="common">Equine roundworm</name>
    <dbReference type="NCBI Taxonomy" id="6256"/>
    <lineage>
        <taxon>Eukaryota</taxon>
        <taxon>Metazoa</taxon>
        <taxon>Ecdysozoa</taxon>
        <taxon>Nematoda</taxon>
        <taxon>Chromadorea</taxon>
        <taxon>Rhabditida</taxon>
        <taxon>Spirurina</taxon>
        <taxon>Ascaridomorpha</taxon>
        <taxon>Ascaridoidea</taxon>
        <taxon>Ascarididae</taxon>
        <taxon>Parascaris</taxon>
    </lineage>
</organism>
<evidence type="ECO:0000313" key="3">
    <source>
        <dbReference type="Proteomes" id="UP000887564"/>
    </source>
</evidence>
<dbReference type="Proteomes" id="UP000887564">
    <property type="component" value="Unplaced"/>
</dbReference>
<keyword evidence="3" id="KW-1185">Reference proteome</keyword>
<proteinExistence type="predicted"/>
<dbReference type="PANTHER" id="PTHR22903:SF8">
    <property type="entry name" value="MAX-1A"/>
    <property type="match status" value="1"/>
</dbReference>
<dbReference type="AlphaFoldDB" id="A0A914R6E4"/>
<sequence>MFLKGAHICEKSKGSADEYSGSSDEQNDNKDVKEFDHTISIEVPIAGSDPVYIVLRSSEEKDKWLYFLKNAAGDAAMSGTPFEVLVKRMMSEPRSNG</sequence>
<evidence type="ECO:0000256" key="1">
    <source>
        <dbReference type="ARBA" id="ARBA00022737"/>
    </source>
</evidence>
<dbReference type="PANTHER" id="PTHR22903">
    <property type="entry name" value="PLEKHH PROTEIN"/>
    <property type="match status" value="1"/>
</dbReference>
<feature type="region of interest" description="Disordered" evidence="2">
    <location>
        <begin position="1"/>
        <end position="31"/>
    </location>
</feature>
<reference evidence="4" key="1">
    <citation type="submission" date="2022-11" db="UniProtKB">
        <authorList>
            <consortium name="WormBaseParasite"/>
        </authorList>
    </citation>
    <scope>IDENTIFICATION</scope>
</reference>
<evidence type="ECO:0000256" key="2">
    <source>
        <dbReference type="SAM" id="MobiDB-lite"/>
    </source>
</evidence>
<dbReference type="WBParaSite" id="PEQ_0000183301-mRNA-1">
    <property type="protein sequence ID" value="PEQ_0000183301-mRNA-1"/>
    <property type="gene ID" value="PEQ_0000183301"/>
</dbReference>
<accession>A0A914R6E4</accession>
<name>A0A914R6E4_PAREQ</name>
<evidence type="ECO:0000313" key="4">
    <source>
        <dbReference type="WBParaSite" id="PEQ_0000183301-mRNA-1"/>
    </source>
</evidence>
<keyword evidence="1" id="KW-0677">Repeat</keyword>
<protein>
    <submittedName>
        <fullName evidence="4">PH domain-containing protein</fullName>
    </submittedName>
</protein>
<feature type="compositionally biased region" description="Basic and acidic residues" evidence="2">
    <location>
        <begin position="7"/>
        <end position="16"/>
    </location>
</feature>